<dbReference type="InterPro" id="IPR018197">
    <property type="entry name" value="Glycerate_kinase_RE-like"/>
</dbReference>
<keyword evidence="2 4" id="KW-0808">Transferase</keyword>
<accession>A0A514ZAD3</accession>
<proteinExistence type="inferred from homology"/>
<keyword evidence="6" id="KW-1185">Reference proteome</keyword>
<dbReference type="AlphaFoldDB" id="A0A514ZAD3"/>
<dbReference type="InterPro" id="IPR036129">
    <property type="entry name" value="Glycerate_kinase_sf"/>
</dbReference>
<dbReference type="SUPFAM" id="SSF110738">
    <property type="entry name" value="Glycerate kinase I"/>
    <property type="match status" value="1"/>
</dbReference>
<evidence type="ECO:0000313" key="6">
    <source>
        <dbReference type="Proteomes" id="UP000315128"/>
    </source>
</evidence>
<reference evidence="5 6" key="1">
    <citation type="submission" date="2019-07" db="EMBL/GenBank/DDBJ databases">
        <title>Genome sequencing of KACC 19320.</title>
        <authorList>
            <person name="Heo J."/>
            <person name="Kim S.-J."/>
            <person name="Kim J.-S."/>
            <person name="Hong S.-B."/>
            <person name="Kwon S.-W."/>
        </authorList>
    </citation>
    <scope>NUCLEOTIDE SEQUENCE [LARGE SCALE GENOMIC DNA]</scope>
    <source>
        <strain evidence="5 6">KACC 19320</strain>
    </source>
</reference>
<evidence type="ECO:0000256" key="4">
    <source>
        <dbReference type="PIRNR" id="PIRNR006078"/>
    </source>
</evidence>
<dbReference type="EMBL" id="CP041356">
    <property type="protein sequence ID" value="QDK71525.1"/>
    <property type="molecule type" value="Genomic_DNA"/>
</dbReference>
<dbReference type="PANTHER" id="PTHR21599">
    <property type="entry name" value="GLYCERATE KINASE"/>
    <property type="match status" value="1"/>
</dbReference>
<dbReference type="RefSeq" id="WP_142767086.1">
    <property type="nucleotide sequence ID" value="NZ_CP041356.1"/>
</dbReference>
<sequence length="349" mass="36104">MKIVVAIDSFKGSATSAELNDAVKAGILSAFPAANVTTFEIADGGEGTISALQHGIGGELIAVETVDLLERPIEASYLLADQLAVIEAAEVVGIDKITPSAETIQQATTRGLAALFIDAKNRGATEIMLSLGGTGTSDGGLGLLQGLGGSFEHLPVLKNVKITGLADVTNVYAGEAGYAKFFGKQKGGTTEILAQQDQEAQKVAAQVKVQYGIDLQTIAGTGAAGGLGGAIAMLGGIIEAGFPKIAALLGIEEEVKNADLVITGEGRMDFQTANGKVPYGMAKIAEKYHVPTLAFCGALGDDLGEMNEVLLASYSIQRSALSLAEAMEKERTLKNIQALASNVMKTRYK</sequence>
<dbReference type="Gene3D" id="3.90.1510.10">
    <property type="entry name" value="Glycerate kinase, domain 2"/>
    <property type="match status" value="1"/>
</dbReference>
<evidence type="ECO:0000256" key="1">
    <source>
        <dbReference type="ARBA" id="ARBA00006284"/>
    </source>
</evidence>
<organism evidence="5 6">
    <name type="scientific">Lactococcus protaetiae</name>
    <dbReference type="NCBI Taxonomy" id="2592653"/>
    <lineage>
        <taxon>Bacteria</taxon>
        <taxon>Bacillati</taxon>
        <taxon>Bacillota</taxon>
        <taxon>Bacilli</taxon>
        <taxon>Lactobacillales</taxon>
        <taxon>Streptococcaceae</taxon>
        <taxon>Lactococcus</taxon>
    </lineage>
</organism>
<dbReference type="PIRSF" id="PIRSF006078">
    <property type="entry name" value="GlxK"/>
    <property type="match status" value="1"/>
</dbReference>
<dbReference type="GO" id="GO:0008887">
    <property type="term" value="F:glycerate kinase activity"/>
    <property type="evidence" value="ECO:0007669"/>
    <property type="project" value="UniProtKB-UniRule"/>
</dbReference>
<dbReference type="GO" id="GO:0031388">
    <property type="term" value="P:organic acid phosphorylation"/>
    <property type="evidence" value="ECO:0007669"/>
    <property type="project" value="UniProtKB-UniRule"/>
</dbReference>
<evidence type="ECO:0000256" key="3">
    <source>
        <dbReference type="ARBA" id="ARBA00022777"/>
    </source>
</evidence>
<dbReference type="OrthoDB" id="9774290at2"/>
<keyword evidence="3 4" id="KW-0418">Kinase</keyword>
<name>A0A514ZAD3_9LACT</name>
<comment type="similarity">
    <text evidence="1 4">Belongs to the glycerate kinase type-1 family.</text>
</comment>
<dbReference type="InterPro" id="IPR004381">
    <property type="entry name" value="Glycerate_kinase"/>
</dbReference>
<gene>
    <name evidence="5" type="ORF">FLP15_10570</name>
</gene>
<dbReference type="Proteomes" id="UP000315128">
    <property type="component" value="Chromosome"/>
</dbReference>
<evidence type="ECO:0000313" key="5">
    <source>
        <dbReference type="EMBL" id="QDK71525.1"/>
    </source>
</evidence>
<dbReference type="InterPro" id="IPR018193">
    <property type="entry name" value="Glyc_kinase_flavodox-like_fold"/>
</dbReference>
<dbReference type="PANTHER" id="PTHR21599:SF0">
    <property type="entry name" value="GLYCERATE KINASE"/>
    <property type="match status" value="1"/>
</dbReference>
<dbReference type="Gene3D" id="3.40.50.10350">
    <property type="entry name" value="Glycerate kinase, domain 1"/>
    <property type="match status" value="1"/>
</dbReference>
<evidence type="ECO:0000256" key="2">
    <source>
        <dbReference type="ARBA" id="ARBA00022679"/>
    </source>
</evidence>
<dbReference type="Pfam" id="PF02595">
    <property type="entry name" value="Gly_kinase"/>
    <property type="match status" value="2"/>
</dbReference>
<dbReference type="KEGG" id="lack:FLP15_10570"/>
<protein>
    <submittedName>
        <fullName evidence="5">Glycerate kinase</fullName>
    </submittedName>
</protein>